<evidence type="ECO:0000259" key="1">
    <source>
        <dbReference type="Pfam" id="PF20148"/>
    </source>
</evidence>
<protein>
    <recommendedName>
        <fullName evidence="1">DUF6531 domain-containing protein</fullName>
    </recommendedName>
</protein>
<dbReference type="PANTHER" id="PTHR32305">
    <property type="match status" value="1"/>
</dbReference>
<feature type="domain" description="DUF6531" evidence="1">
    <location>
        <begin position="223"/>
        <end position="304"/>
    </location>
</feature>
<dbReference type="EMBL" id="CABO01000019">
    <property type="protein sequence ID" value="CBI01564.1"/>
    <property type="molecule type" value="Genomic_DNA"/>
</dbReference>
<dbReference type="NCBIfam" id="TIGR01643">
    <property type="entry name" value="YD_repeat_2x"/>
    <property type="match status" value="1"/>
</dbReference>
<proteinExistence type="predicted"/>
<dbReference type="InterPro" id="IPR045351">
    <property type="entry name" value="DUF6531"/>
</dbReference>
<dbReference type="PANTHER" id="PTHR32305:SF15">
    <property type="entry name" value="PROTEIN RHSA-RELATED"/>
    <property type="match status" value="1"/>
</dbReference>
<dbReference type="Pfam" id="PF05593">
    <property type="entry name" value="RHS_repeat"/>
    <property type="match status" value="3"/>
</dbReference>
<dbReference type="InterPro" id="IPR031325">
    <property type="entry name" value="RHS_repeat"/>
</dbReference>
<dbReference type="Pfam" id="PF20148">
    <property type="entry name" value="DUF6531"/>
    <property type="match status" value="1"/>
</dbReference>
<dbReference type="InterPro" id="IPR050708">
    <property type="entry name" value="T6SS_VgrG/RHS"/>
</dbReference>
<comment type="caution">
    <text evidence="2">The sequence shown here is derived from an EMBL/GenBank/DDBJ whole genome shotgun (WGS) entry which is preliminary data.</text>
</comment>
<gene>
    <name evidence="2" type="ORF">CARN4_1885</name>
</gene>
<dbReference type="InterPro" id="IPR006530">
    <property type="entry name" value="YD"/>
</dbReference>
<organism evidence="2">
    <name type="scientific">mine drainage metagenome</name>
    <dbReference type="NCBI Taxonomy" id="410659"/>
    <lineage>
        <taxon>unclassified sequences</taxon>
        <taxon>metagenomes</taxon>
        <taxon>ecological metagenomes</taxon>
    </lineage>
</organism>
<dbReference type="Gene3D" id="2.180.10.10">
    <property type="entry name" value="RHS repeat-associated core"/>
    <property type="match status" value="2"/>
</dbReference>
<evidence type="ECO:0000313" key="2">
    <source>
        <dbReference type="EMBL" id="CBI01564.1"/>
    </source>
</evidence>
<name>E6Q304_9ZZZZ</name>
<accession>E6Q304</accession>
<sequence>MRRWLAGLLFVALCLESSGASALAASQTSAAAAPLGAEIAAALAPALDAVRGSELVAMLDGQGNRWSAMHAPAPTILRVNRALVQPNVARYRIVQPVVRYGSPVAAPLPIRAQMGAMRDPRAMRATTPTSGIRTTAIIFGHCPTGTIGIYPNCHPIATPTPVPATPKPVVTPTPVPATPTPVPATPTPAPIATATPAPVLRPGINRWWTYEEGALPGVGKWMVNVGSGNLVVQADDVDVPERGIDLAFRRTYNSQSTHDNLGSDGSEPSLFGNGWTNTFDAHMSANAAQTVLTVWDIDGTRYDYSSNGSGGWNPPPGVHSKLTWDGGCGYFWTKKSGTRYHFWAPFAACGTPSAYWGRVCQIEARNYSNALNFAYAWAGGNATDPQNLTQIVVTHSDGQALTLSFGLVNGHDELTALQRPDGVSITYGYDATGNLIEVDSPSNGSGVRPSTYGYGANHQITDVESPRYVESVRSSGVATQGDSVQFGYTGAAVTNVVNVGVANFTPNDGTNTPLQPGIAGGVQAWQRAAFTGMGTANVAFSDSDGHASKWTVDSFGRVTASAHWTGSLWLTGDAAWDANNNLIAATDARGNETDYGYDSNGNTTWVQEPPVRTNLGSGRPVARYSYDQFNNLIAACDPQYVWTSGVTSCAQQLGATRYTYDYSDLSEPYGKLVNEISPTGYQTTLTYDSYGEPLTVTGASFAQANGSTLTPTQSFTYNPTGTLASYNKGAGTWRLTYDSLNRQTATIDPDAGNPTTCTWYEPDGQVAATETASEYAAAYGSGQCNPQGAPGAYASTVTYDVDGNALSSTAYRGSKNEAATTLNWYDAADRLVEVQEPYESALTPGMAPFQVGNENDFYPFPWRTRYLYDLSQNAAVSFDGASFLAHGNLYQTQSYLEATTSTPISGPHWEPIKGQAFDALDRLVDKMTTEVCPDQYAAGGTGPVLCPAVVEHTTSTYDESGEAGLLGQVTNADGSVHNFVSYDALGRSILQTEKTLFQPAPVLYRQYQYDVDGRPTDISNPVGMQTWAYDADGRVTQTVEPSSLDNAGTIAYGYYPNGMRASMELIPSGAATYTQSYDYSTDGQLQTQTFSGDAHDYTFTWQYSPAGRMETFATPSGAESFGYDAFGRVNALSYPNSVTSTPGAITATAYSYDATGELLGFTTAIPNSTTDPTSYTYNLRGELVQSSNPTPTSASVAIMQQSANGHLVDTGGSGATTIAGGIQELPSDWDARTGALLGPDPRVDRLTSGTYMNPVFGNGSATYDVRGDLTGTTQTRAIHWTGKYGAVCSGSEQASTTYQYDIDNHTVAHDVTTRLSGLNQTGTACDSTAPLPSGTNESDTWGPNGHPAEVTDIYASALGSALDGDTANEYLHWDGNAIAYTSSNYVNGLGTAGANGVDQVFIGNFATYVPSTFPGGARLSVQFRDESGTRLECGGSPFNNVCGTSNVGGTPIDVQVSQPRADGYQIGMTTIQGVRAYDPGSAQWTTPDAYAGVVSDPMSQQSYMWTNNNPIAYSDPSGYEAACVSLNQPCITRSGMTSLVNLVKSIYDNFIGDNVRTLADKNASIGSKVLAAVMLISNFGGPEAIVSHGLEEIGVKSVLFETGNISKWGFDAAHTLPKSVIDDVLAHGEVIKGRDGYITARAQGKLNGTSGWFEVGGKSTNGTLEVDHASFTRKNRIPGVIR</sequence>
<reference evidence="2" key="1">
    <citation type="submission" date="2009-10" db="EMBL/GenBank/DDBJ databases">
        <title>Diversity of trophic interactions inside an arsenic-rich microbial ecosystem.</title>
        <authorList>
            <person name="Bertin P.N."/>
            <person name="Heinrich-Salmeron A."/>
            <person name="Pelletier E."/>
            <person name="Goulhen-Chollet F."/>
            <person name="Arsene-Ploetze F."/>
            <person name="Gallien S."/>
            <person name="Calteau A."/>
            <person name="Vallenet D."/>
            <person name="Casiot C."/>
            <person name="Chane-Woon-Ming B."/>
            <person name="Giloteaux L."/>
            <person name="Barakat M."/>
            <person name="Bonnefoy V."/>
            <person name="Bruneel O."/>
            <person name="Chandler M."/>
            <person name="Cleiss J."/>
            <person name="Duran R."/>
            <person name="Elbaz-Poulichet F."/>
            <person name="Fonknechten N."/>
            <person name="Lauga B."/>
            <person name="Mornico D."/>
            <person name="Ortet P."/>
            <person name="Schaeffer C."/>
            <person name="Siguier P."/>
            <person name="Alexander Thil Smith A."/>
            <person name="Van Dorsselaer A."/>
            <person name="Weissenbach J."/>
            <person name="Medigue C."/>
            <person name="Le Paslier D."/>
        </authorList>
    </citation>
    <scope>NUCLEOTIDE SEQUENCE</scope>
</reference>